<protein>
    <submittedName>
        <fullName evidence="2">Phosphotransferase enzyme family protein</fullName>
    </submittedName>
</protein>
<keyword evidence="3" id="KW-1185">Reference proteome</keyword>
<proteinExistence type="predicted"/>
<name>A0A0F0LEZ1_9MICO</name>
<organism evidence="2 3">
    <name type="scientific">Microbacterium azadirachtae</name>
    <dbReference type="NCBI Taxonomy" id="582680"/>
    <lineage>
        <taxon>Bacteria</taxon>
        <taxon>Bacillati</taxon>
        <taxon>Actinomycetota</taxon>
        <taxon>Actinomycetes</taxon>
        <taxon>Micrococcales</taxon>
        <taxon>Microbacteriaceae</taxon>
        <taxon>Microbacterium</taxon>
    </lineage>
</organism>
<evidence type="ECO:0000313" key="3">
    <source>
        <dbReference type="Proteomes" id="UP000033740"/>
    </source>
</evidence>
<evidence type="ECO:0000259" key="1">
    <source>
        <dbReference type="Pfam" id="PF01636"/>
    </source>
</evidence>
<dbReference type="PANTHER" id="PTHR21310">
    <property type="entry name" value="AMINOGLYCOSIDE PHOSPHOTRANSFERASE-RELATED-RELATED"/>
    <property type="match status" value="1"/>
</dbReference>
<feature type="domain" description="Aminoglycoside phosphotransferase" evidence="1">
    <location>
        <begin position="57"/>
        <end position="287"/>
    </location>
</feature>
<dbReference type="Proteomes" id="UP000033740">
    <property type="component" value="Unassembled WGS sequence"/>
</dbReference>
<dbReference type="InterPro" id="IPR002575">
    <property type="entry name" value="Aminoglycoside_PTrfase"/>
</dbReference>
<dbReference type="Pfam" id="PF01636">
    <property type="entry name" value="APH"/>
    <property type="match status" value="1"/>
</dbReference>
<keyword evidence="2" id="KW-0808">Transferase</keyword>
<dbReference type="SUPFAM" id="SSF56112">
    <property type="entry name" value="Protein kinase-like (PK-like)"/>
    <property type="match status" value="1"/>
</dbReference>
<dbReference type="Gene3D" id="3.90.1200.10">
    <property type="match status" value="1"/>
</dbReference>
<dbReference type="CDD" id="cd05155">
    <property type="entry name" value="APH_ChoK_like_1"/>
    <property type="match status" value="1"/>
</dbReference>
<reference evidence="2 3" key="1">
    <citation type="submission" date="2015-02" db="EMBL/GenBank/DDBJ databases">
        <title>Draft genome sequences of ten Microbacterium spp. with emphasis on heavy metal contaminated environments.</title>
        <authorList>
            <person name="Corretto E."/>
        </authorList>
    </citation>
    <scope>NUCLEOTIDE SEQUENCE [LARGE SCALE GENOMIC DNA]</scope>
    <source>
        <strain evidence="2 3">ARN176</strain>
    </source>
</reference>
<dbReference type="PATRIC" id="fig|582680.6.peg.3133"/>
<dbReference type="EMBL" id="JYIX01000038">
    <property type="protein sequence ID" value="KJL31777.1"/>
    <property type="molecule type" value="Genomic_DNA"/>
</dbReference>
<dbReference type="STRING" id="582680.RS86_03057"/>
<dbReference type="InterPro" id="IPR011009">
    <property type="entry name" value="Kinase-like_dom_sf"/>
</dbReference>
<comment type="caution">
    <text evidence="2">The sequence shown here is derived from an EMBL/GenBank/DDBJ whole genome shotgun (WGS) entry which is preliminary data.</text>
</comment>
<dbReference type="PANTHER" id="PTHR21310:SF42">
    <property type="entry name" value="BIFUNCTIONAL AAC_APH"/>
    <property type="match status" value="1"/>
</dbReference>
<dbReference type="GO" id="GO:0016740">
    <property type="term" value="F:transferase activity"/>
    <property type="evidence" value="ECO:0007669"/>
    <property type="project" value="UniProtKB-KW"/>
</dbReference>
<dbReference type="AlphaFoldDB" id="A0A0F0LEZ1"/>
<gene>
    <name evidence="2" type="ORF">RS86_03057</name>
</gene>
<sequence length="327" mass="35358">MREPRAGGERFGGPIMGTVTQESAAARQDLPDAALVARLLREQAPHLAGQDLRPSAASGSSNWVFRLGDGQAVRLPRSEGYAEDLLKEVRWLPRLGPALPTPVPRVEFVGDASEAFPRPWTVVSWLPGDPPADLDSTQQAELATTLGQFLQSLHDMDASGVPEGAEHWGYRAGEPVTDTIDEWADYAATQLSDVFDPEAVRRAWRLLRDVPPATTSPCWIHTDLSAENMLVDSDGSLSGVIDWGGLGVGDPAVDLLYAWSMFDAPARDVLRAAAAADDASWVRARAWAFVGPGLLTIENYRQTMPGRTAKLIAMVTTIAAEVGIRIR</sequence>
<dbReference type="Gene3D" id="3.30.200.20">
    <property type="entry name" value="Phosphorylase Kinase, domain 1"/>
    <property type="match status" value="1"/>
</dbReference>
<dbReference type="InterPro" id="IPR051678">
    <property type="entry name" value="AGP_Transferase"/>
</dbReference>
<evidence type="ECO:0000313" key="2">
    <source>
        <dbReference type="EMBL" id="KJL31777.1"/>
    </source>
</evidence>
<accession>A0A0F0LEZ1</accession>